<dbReference type="InterPro" id="IPR007452">
    <property type="entry name" value="TamB_C"/>
</dbReference>
<dbReference type="Proteomes" id="UP000005309">
    <property type="component" value="Unassembled WGS sequence"/>
</dbReference>
<evidence type="ECO:0000256" key="3">
    <source>
        <dbReference type="ARBA" id="ARBA00022989"/>
    </source>
</evidence>
<evidence type="ECO:0000313" key="8">
    <source>
        <dbReference type="Proteomes" id="UP000005309"/>
    </source>
</evidence>
<dbReference type="OrthoDB" id="3034030at2"/>
<dbReference type="PANTHER" id="PTHR30441">
    <property type="entry name" value="DUF748 DOMAIN-CONTAINING PROTEIN"/>
    <property type="match status" value="1"/>
</dbReference>
<organism evidence="7 8">
    <name type="scientific">Selenomonas flueggei ATCC 43531</name>
    <dbReference type="NCBI Taxonomy" id="638302"/>
    <lineage>
        <taxon>Bacteria</taxon>
        <taxon>Bacillati</taxon>
        <taxon>Bacillota</taxon>
        <taxon>Negativicutes</taxon>
        <taxon>Selenomonadales</taxon>
        <taxon>Selenomonadaceae</taxon>
        <taxon>Selenomonas</taxon>
    </lineage>
</organism>
<dbReference type="EMBL" id="ACLA01000033">
    <property type="protein sequence ID" value="EEQ47723.1"/>
    <property type="molecule type" value="Genomic_DNA"/>
</dbReference>
<proteinExistence type="predicted"/>
<name>C4V6C5_9FIRM</name>
<keyword evidence="2" id="KW-0812">Transmembrane</keyword>
<keyword evidence="8" id="KW-1185">Reference proteome</keyword>
<dbReference type="GO" id="GO:0009306">
    <property type="term" value="P:protein secretion"/>
    <property type="evidence" value="ECO:0007669"/>
    <property type="project" value="InterPro"/>
</dbReference>
<dbReference type="STRING" id="638302.HMPREF0908_2025"/>
<gene>
    <name evidence="7" type="ORF">HMPREF0908_2025</name>
</gene>
<dbReference type="PANTHER" id="PTHR30441:SF4">
    <property type="entry name" value="PROTEIN ASMA"/>
    <property type="match status" value="1"/>
</dbReference>
<comment type="caution">
    <text evidence="7">The sequence shown here is derived from an EMBL/GenBank/DDBJ whole genome shotgun (WGS) entry which is preliminary data.</text>
</comment>
<evidence type="ECO:0000259" key="6">
    <source>
        <dbReference type="Pfam" id="PF04357"/>
    </source>
</evidence>
<keyword evidence="3" id="KW-1133">Transmembrane helix</keyword>
<feature type="signal peptide" evidence="5">
    <location>
        <begin position="1"/>
        <end position="28"/>
    </location>
</feature>
<evidence type="ECO:0000313" key="7">
    <source>
        <dbReference type="EMBL" id="EEQ47723.1"/>
    </source>
</evidence>
<dbReference type="HOGENOM" id="CLU_004587_0_0_9"/>
<keyword evidence="5" id="KW-0732">Signal</keyword>
<dbReference type="InterPro" id="IPR052894">
    <property type="entry name" value="AsmA-related"/>
</dbReference>
<sequence length="1444" mass="155071">MRQRTYACAIVLAAVLLCAAAAVHIVRAEAFMAEAGRAAERIVAQRLGTDVHIGAVEIRSLHELTIDDIVIYDKQTEEVLRADRARVTLRLLSLLLSPETSVDEVLLTGAHVHLVRREDGSWNYADLVADDAEPSTFVGRIRIADSAADVDADGHSYVLTDLSGAADIDRGAFSYDASAEFMGIPLRARGEKTSDVQDVQFAADDADLTPLLSLLPETVLPERVKISTLHADRVRTRLRLVDGARTMEGRIDGVRADADLYGTQTTLTSAALRFDERTVFVAATATAAEQTARVDGTVQMDTDAPYLDLRVRANDFAVAEVYPDCPYTGTVSADVRVTGTLAAPAAAGYVTAEGGAVDGVPVTHAAANVAYADNTFSFQNLTAEAFGGNITGEGSLQRADLSYAAHLKVEGLPLDRLRTDADLPLPAALSGTLSADLGIEGRGAERTGLSVFGSAEVLDGMYRSVPIDRANASFFLHGTDLTLDFLSLNLPNDTDLGLEGTVTGGEQLDLRFYGGHVDLSLLNHLDDRLSFAGLSDISGEVHGNIADPHVDMKVSATHGQLMYQPFDSLLFRAEGSLSGIGIHDFSMERNGREVWLVNGTIGFTGERRINLQIDTMGARMEDVAALVAPDQPITGNIDNIIKFTGTLDHPHAVGYVHFYRGSYAGALLSGMDGDYYLDNGVIRLQVFHIYSPMVDMVLNGTISAQGMLDLDAEVRDLDFKRFEHKFPYPVAGHGIFHGQVGGTISYPIFRGDLKADAVTMNGVTLTDVHSFVHYENGVVTMERTGLRQGKDGVVSAHLHYDTQSEVLRGVMDVQRFDVGALLALANQREDRIGGEITSRIQIGGTRDNPTIGLTGEVAAGTVAGYPVTEAAVDVSLSNHVLTIDRLAGKQGDGSFSATGTVDFNGMMDVDVTANEIALGLFTGLAGIDEPVTGTASAAAHIGGTPHSPVADVTLAVKNGGVRGGSFDELSGKIQVRGSVVRINPLTVSKYIDGVAYTASIHGTLPLRALTAREDEALSDADQIDLVLSLDHADLSLLPVFSKNVEWALGHTEGNLTIRGSLAAPRVDGTLNIKDGAVKIKGIETPITDMQVQIDALGDTIAVRTCTGRMGAGGYMLTGKAALGSAHPSAYDFTLVMNALTVKSSFYDGPLSGSLKLTEGEYWGEKLPKISGNIDVDRVLVSIPSIPETGDELPNLILDIDLTVGRHVHFFSPNLYDMHPSGAVHFGGTTHHPHTTGTIGVRRGDTVSYLRTVFKIREGTATFNQMESFLPEIDFYAETRLTNMRVYLSAHGPLDHMDFRLGSSPEMSEEEILRVLTLRSAYQSGEGKFSAADALAIGLQMSILSEVEDSMKNLLHLDVLRLSSGSGSLFESKEETPLTQRENEYNVEIGKYLGDHVLVRYVQGLGGASDKSRYGIQYDFNDTFGISYDREGGNQIVGMEARIRF</sequence>
<comment type="subcellular location">
    <subcellularLocation>
        <location evidence="1">Membrane</location>
        <topology evidence="1">Single-pass membrane protein</topology>
    </subcellularLocation>
</comment>
<evidence type="ECO:0000256" key="5">
    <source>
        <dbReference type="SAM" id="SignalP"/>
    </source>
</evidence>
<dbReference type="Pfam" id="PF04357">
    <property type="entry name" value="TamB"/>
    <property type="match status" value="2"/>
</dbReference>
<reference evidence="7 8" key="1">
    <citation type="submission" date="2009-04" db="EMBL/GenBank/DDBJ databases">
        <authorList>
            <person name="Qin X."/>
            <person name="Bachman B."/>
            <person name="Battles P."/>
            <person name="Bell A."/>
            <person name="Bess C."/>
            <person name="Bickham C."/>
            <person name="Chaboub L."/>
            <person name="Chen D."/>
            <person name="Coyle M."/>
            <person name="Deiros D.R."/>
            <person name="Dinh H."/>
            <person name="Forbes L."/>
            <person name="Fowler G."/>
            <person name="Francisco L."/>
            <person name="Fu Q."/>
            <person name="Gubbala S."/>
            <person name="Hale W."/>
            <person name="Han Y."/>
            <person name="Hemphill L."/>
            <person name="Highlander S.K."/>
            <person name="Hirani K."/>
            <person name="Hogues M."/>
            <person name="Jackson L."/>
            <person name="Jakkamsetti A."/>
            <person name="Javaid M."/>
            <person name="Jiang H."/>
            <person name="Korchina V."/>
            <person name="Kovar C."/>
            <person name="Lara F."/>
            <person name="Lee S."/>
            <person name="Mata R."/>
            <person name="Mathew T."/>
            <person name="Moen C."/>
            <person name="Morales K."/>
            <person name="Munidasa M."/>
            <person name="Nazareth L."/>
            <person name="Ngo R."/>
            <person name="Nguyen L."/>
            <person name="Okwuonu G."/>
            <person name="Ongeri F."/>
            <person name="Patil S."/>
            <person name="Petrosino J."/>
            <person name="Pham C."/>
            <person name="Pham P."/>
            <person name="Pu L.-L."/>
            <person name="Puazo M."/>
            <person name="Raj R."/>
            <person name="Reid J."/>
            <person name="Rouhana J."/>
            <person name="Saada N."/>
            <person name="Shang Y."/>
            <person name="Simmons D."/>
            <person name="Thornton R."/>
            <person name="Warren J."/>
            <person name="Weissenberger G."/>
            <person name="Zhang J."/>
            <person name="Zhang L."/>
            <person name="Zhou C."/>
            <person name="Zhu D."/>
            <person name="Muzny D."/>
            <person name="Worley K."/>
            <person name="Gibbs R."/>
        </authorList>
    </citation>
    <scope>NUCLEOTIDE SEQUENCE [LARGE SCALE GENOMIC DNA]</scope>
    <source>
        <strain evidence="7 8">ATCC 43531</strain>
    </source>
</reference>
<dbReference type="RefSeq" id="WP_006691152.1">
    <property type="nucleotide sequence ID" value="NZ_GG694008.1"/>
</dbReference>
<evidence type="ECO:0000256" key="1">
    <source>
        <dbReference type="ARBA" id="ARBA00004167"/>
    </source>
</evidence>
<evidence type="ECO:0000256" key="2">
    <source>
        <dbReference type="ARBA" id="ARBA00022692"/>
    </source>
</evidence>
<evidence type="ECO:0000256" key="4">
    <source>
        <dbReference type="ARBA" id="ARBA00023136"/>
    </source>
</evidence>
<dbReference type="eggNOG" id="COG2911">
    <property type="taxonomic scope" value="Bacteria"/>
</dbReference>
<protein>
    <recommendedName>
        <fullName evidence="6">Translocation and assembly module TamB C-terminal domain-containing protein</fullName>
    </recommendedName>
</protein>
<accession>C4V6C5</accession>
<dbReference type="GO" id="GO:0090313">
    <property type="term" value="P:regulation of protein targeting to membrane"/>
    <property type="evidence" value="ECO:0007669"/>
    <property type="project" value="TreeGrafter"/>
</dbReference>
<keyword evidence="4" id="KW-0472">Membrane</keyword>
<feature type="domain" description="Translocation and assembly module TamB C-terminal" evidence="6">
    <location>
        <begin position="1117"/>
        <end position="1439"/>
    </location>
</feature>
<feature type="chain" id="PRO_5039183989" description="Translocation and assembly module TamB C-terminal domain-containing protein" evidence="5">
    <location>
        <begin position="29"/>
        <end position="1444"/>
    </location>
</feature>
<dbReference type="GO" id="GO:0005886">
    <property type="term" value="C:plasma membrane"/>
    <property type="evidence" value="ECO:0007669"/>
    <property type="project" value="InterPro"/>
</dbReference>
<feature type="domain" description="Translocation and assembly module TamB C-terminal" evidence="6">
    <location>
        <begin position="286"/>
        <end position="464"/>
    </location>
</feature>